<accession>A0ABU9BME7</accession>
<keyword evidence="3 7" id="KW-0812">Transmembrane</keyword>
<evidence type="ECO:0000313" key="11">
    <source>
        <dbReference type="Proteomes" id="UP001371218"/>
    </source>
</evidence>
<dbReference type="EMBL" id="JBBUTG010000003">
    <property type="protein sequence ID" value="MEK8030663.1"/>
    <property type="molecule type" value="Genomic_DNA"/>
</dbReference>
<dbReference type="NCBIfam" id="TIGR03017">
    <property type="entry name" value="EpsF"/>
    <property type="match status" value="1"/>
</dbReference>
<evidence type="ECO:0000259" key="9">
    <source>
        <dbReference type="Pfam" id="PF13807"/>
    </source>
</evidence>
<dbReference type="InterPro" id="IPR032807">
    <property type="entry name" value="GNVR"/>
</dbReference>
<dbReference type="Pfam" id="PF13807">
    <property type="entry name" value="GNVR"/>
    <property type="match status" value="1"/>
</dbReference>
<keyword evidence="5 7" id="KW-0472">Membrane</keyword>
<name>A0ABU9BME7_9BURK</name>
<dbReference type="Pfam" id="PF02706">
    <property type="entry name" value="Wzz"/>
    <property type="match status" value="1"/>
</dbReference>
<evidence type="ECO:0000256" key="5">
    <source>
        <dbReference type="ARBA" id="ARBA00023136"/>
    </source>
</evidence>
<sequence length="474" mass="51689">MNFANLIAVLRARWLPAVLAFVLVLGAAVAYTALAPKTYTATATLVIDIKPDPVAAMLYGGAASPAMMNTQVEVLKSDRVALRVVRNLKLTEVPEIRKLWERASKGDGSIEDWLVEFMLRNLDVQVVRAGSNVVNVAYRGTDAQFVATLANAFVQAYLETAVELRVDPAREYSSFFSKQVDDARAALEAAQQHLSKFQQAQGIIATDERFDVEMNRLNMLSQQLVSMQATSSESSSRAAAAGDNLSEVLNNPLLATLKSELSRAEAKLQELNSRYGNQHPQVVEARATVNELKGRLAAETRNVTGSVSVSARIDRAREGQVRASLEEQRAKVLRMKEVRDQGSVLQRDVENAQRSYDLLLNRFNQSNLESQNRQSNASMLARATPPVAPSSPKVAANLLIGLVFGLAVGVGVAFLLEQLDKRIRVPSDAVHALGLPVIGIMPTPTIGRRMRVQLAQAQDRMISGRRLPAPGKGS</sequence>
<dbReference type="PANTHER" id="PTHR32309:SF13">
    <property type="entry name" value="FERRIC ENTEROBACTIN TRANSPORT PROTEIN FEPE"/>
    <property type="match status" value="1"/>
</dbReference>
<dbReference type="Proteomes" id="UP001371218">
    <property type="component" value="Unassembled WGS sequence"/>
</dbReference>
<evidence type="ECO:0000256" key="1">
    <source>
        <dbReference type="ARBA" id="ARBA00004651"/>
    </source>
</evidence>
<gene>
    <name evidence="10" type="primary">epsF</name>
    <name evidence="10" type="ORF">AACH06_07470</name>
</gene>
<evidence type="ECO:0000256" key="2">
    <source>
        <dbReference type="ARBA" id="ARBA00022475"/>
    </source>
</evidence>
<comment type="subcellular location">
    <subcellularLocation>
        <location evidence="1">Cell membrane</location>
        <topology evidence="1">Multi-pass membrane protein</topology>
    </subcellularLocation>
</comment>
<dbReference type="SUPFAM" id="SSF56954">
    <property type="entry name" value="Outer membrane efflux proteins (OEP)"/>
    <property type="match status" value="1"/>
</dbReference>
<organism evidence="10 11">
    <name type="scientific">Ideonella lacteola</name>
    <dbReference type="NCBI Taxonomy" id="2984193"/>
    <lineage>
        <taxon>Bacteria</taxon>
        <taxon>Pseudomonadati</taxon>
        <taxon>Pseudomonadota</taxon>
        <taxon>Betaproteobacteria</taxon>
        <taxon>Burkholderiales</taxon>
        <taxon>Sphaerotilaceae</taxon>
        <taxon>Ideonella</taxon>
    </lineage>
</organism>
<dbReference type="InterPro" id="IPR050445">
    <property type="entry name" value="Bact_polysacc_biosynth/exp"/>
</dbReference>
<protein>
    <submittedName>
        <fullName evidence="10">Chain length determinant protein EpsF</fullName>
    </submittedName>
</protein>
<feature type="domain" description="Tyrosine-protein kinase G-rich" evidence="9">
    <location>
        <begin position="345"/>
        <end position="415"/>
    </location>
</feature>
<dbReference type="PANTHER" id="PTHR32309">
    <property type="entry name" value="TYROSINE-PROTEIN KINASE"/>
    <property type="match status" value="1"/>
</dbReference>
<keyword evidence="6" id="KW-0175">Coiled coil</keyword>
<keyword evidence="11" id="KW-1185">Reference proteome</keyword>
<evidence type="ECO:0000259" key="8">
    <source>
        <dbReference type="Pfam" id="PF02706"/>
    </source>
</evidence>
<keyword evidence="2" id="KW-1003">Cell membrane</keyword>
<comment type="caution">
    <text evidence="10">The sequence shown here is derived from an EMBL/GenBank/DDBJ whole genome shotgun (WGS) entry which is preliminary data.</text>
</comment>
<feature type="coiled-coil region" evidence="6">
    <location>
        <begin position="254"/>
        <end position="302"/>
    </location>
</feature>
<reference evidence="10 11" key="1">
    <citation type="submission" date="2024-04" db="EMBL/GenBank/DDBJ databases">
        <title>Novel species of the genus Ideonella isolated from streams.</title>
        <authorList>
            <person name="Lu H."/>
        </authorList>
    </citation>
    <scope>NUCLEOTIDE SEQUENCE [LARGE SCALE GENOMIC DNA]</scope>
    <source>
        <strain evidence="10 11">DXS29W</strain>
    </source>
</reference>
<evidence type="ECO:0000256" key="4">
    <source>
        <dbReference type="ARBA" id="ARBA00022989"/>
    </source>
</evidence>
<evidence type="ECO:0000256" key="3">
    <source>
        <dbReference type="ARBA" id="ARBA00022692"/>
    </source>
</evidence>
<dbReference type="InterPro" id="IPR017468">
    <property type="entry name" value="Chain_len_reg_EpsF"/>
</dbReference>
<proteinExistence type="predicted"/>
<evidence type="ECO:0000256" key="7">
    <source>
        <dbReference type="SAM" id="Phobius"/>
    </source>
</evidence>
<evidence type="ECO:0000313" key="10">
    <source>
        <dbReference type="EMBL" id="MEK8030663.1"/>
    </source>
</evidence>
<evidence type="ECO:0000256" key="6">
    <source>
        <dbReference type="SAM" id="Coils"/>
    </source>
</evidence>
<keyword evidence="4 7" id="KW-1133">Transmembrane helix</keyword>
<feature type="transmembrane region" description="Helical" evidence="7">
    <location>
        <begin position="394"/>
        <end position="416"/>
    </location>
</feature>
<feature type="domain" description="Polysaccharide chain length determinant N-terminal" evidence="8">
    <location>
        <begin position="2"/>
        <end position="88"/>
    </location>
</feature>
<dbReference type="RefSeq" id="WP_341425023.1">
    <property type="nucleotide sequence ID" value="NZ_JBBUTG010000003.1"/>
</dbReference>
<dbReference type="InterPro" id="IPR003856">
    <property type="entry name" value="LPS_length_determ_N"/>
</dbReference>